<keyword evidence="2" id="KW-1185">Reference proteome</keyword>
<accession>A0ACA9PL44</accession>
<reference evidence="1" key="1">
    <citation type="submission" date="2021-06" db="EMBL/GenBank/DDBJ databases">
        <authorList>
            <person name="Kallberg Y."/>
            <person name="Tangrot J."/>
            <person name="Rosling A."/>
        </authorList>
    </citation>
    <scope>NUCLEOTIDE SEQUENCE</scope>
    <source>
        <strain evidence="1">MA461A</strain>
    </source>
</reference>
<evidence type="ECO:0000313" key="2">
    <source>
        <dbReference type="Proteomes" id="UP000789920"/>
    </source>
</evidence>
<proteinExistence type="predicted"/>
<organism evidence="1 2">
    <name type="scientific">Racocetra persica</name>
    <dbReference type="NCBI Taxonomy" id="160502"/>
    <lineage>
        <taxon>Eukaryota</taxon>
        <taxon>Fungi</taxon>
        <taxon>Fungi incertae sedis</taxon>
        <taxon>Mucoromycota</taxon>
        <taxon>Glomeromycotina</taxon>
        <taxon>Glomeromycetes</taxon>
        <taxon>Diversisporales</taxon>
        <taxon>Gigasporaceae</taxon>
        <taxon>Racocetra</taxon>
    </lineage>
</organism>
<comment type="caution">
    <text evidence="1">The sequence shown here is derived from an EMBL/GenBank/DDBJ whole genome shotgun (WGS) entry which is preliminary data.</text>
</comment>
<dbReference type="EMBL" id="CAJVQC010020182">
    <property type="protein sequence ID" value="CAG8706437.1"/>
    <property type="molecule type" value="Genomic_DNA"/>
</dbReference>
<gene>
    <name evidence="1" type="ORF">RPERSI_LOCUS10261</name>
</gene>
<name>A0ACA9PL44_9GLOM</name>
<evidence type="ECO:0000313" key="1">
    <source>
        <dbReference type="EMBL" id="CAG8706437.1"/>
    </source>
</evidence>
<protein>
    <submittedName>
        <fullName evidence="1">29015_t:CDS:1</fullName>
    </submittedName>
</protein>
<sequence length="74" mass="8608">MVEKEVQTDLTVEQMDKDIKEHEEAIQKEQNKGKESQEQLENRNKELEEKLKEGGLNEIEKKLLEIAETPIGTD</sequence>
<dbReference type="Proteomes" id="UP000789920">
    <property type="component" value="Unassembled WGS sequence"/>
</dbReference>
<feature type="non-terminal residue" evidence="1">
    <location>
        <position position="74"/>
    </location>
</feature>